<evidence type="ECO:0000313" key="2">
    <source>
        <dbReference type="Proteomes" id="UP000175744"/>
    </source>
</evidence>
<protein>
    <submittedName>
        <fullName evidence="1">Uncharacterized protein</fullName>
    </submittedName>
</protein>
<evidence type="ECO:0000313" key="1">
    <source>
        <dbReference type="EMBL" id="OFI06486.1"/>
    </source>
</evidence>
<keyword evidence="2" id="KW-1185">Reference proteome</keyword>
<sequence>MEGIVLYNQVREKYIQYESDIYKIDIPHQSQTKALTYNLSKGYTGFKSDKIALDLVEDAFNLFLQNANNFINNYIYINDNIIQKTA</sequence>
<accession>A0A1E8EZB0</accession>
<dbReference type="EMBL" id="LZFO01000011">
    <property type="protein sequence ID" value="OFI06486.1"/>
    <property type="molecule type" value="Genomic_DNA"/>
</dbReference>
<gene>
    <name evidence="1" type="ORF">CLOACE_09860</name>
</gene>
<dbReference type="RefSeq" id="WP_070109921.1">
    <property type="nucleotide sequence ID" value="NZ_LZFO01000011.1"/>
</dbReference>
<organism evidence="1 2">
    <name type="scientific">Clostridium acetireducens DSM 10703</name>
    <dbReference type="NCBI Taxonomy" id="1121290"/>
    <lineage>
        <taxon>Bacteria</taxon>
        <taxon>Bacillati</taxon>
        <taxon>Bacillota</taxon>
        <taxon>Clostridia</taxon>
        <taxon>Eubacteriales</taxon>
        <taxon>Clostridiaceae</taxon>
        <taxon>Clostridium</taxon>
    </lineage>
</organism>
<proteinExistence type="predicted"/>
<comment type="caution">
    <text evidence="1">The sequence shown here is derived from an EMBL/GenBank/DDBJ whole genome shotgun (WGS) entry which is preliminary data.</text>
</comment>
<reference evidence="1 2" key="1">
    <citation type="submission" date="2016-06" db="EMBL/GenBank/DDBJ databases">
        <title>Genome sequence of Clostridium acetireducens DSM 10703.</title>
        <authorList>
            <person name="Poehlein A."/>
            <person name="Fluechter S."/>
            <person name="Duerre P."/>
            <person name="Daniel R."/>
        </authorList>
    </citation>
    <scope>NUCLEOTIDE SEQUENCE [LARGE SCALE GENOMIC DNA]</scope>
    <source>
        <strain evidence="1 2">DSM 10703</strain>
    </source>
</reference>
<dbReference type="Proteomes" id="UP000175744">
    <property type="component" value="Unassembled WGS sequence"/>
</dbReference>
<dbReference type="AlphaFoldDB" id="A0A1E8EZB0"/>
<name>A0A1E8EZB0_9CLOT</name>